<reference evidence="3 4" key="1">
    <citation type="submission" date="2019-06" db="EMBL/GenBank/DDBJ databases">
        <title>Sorghum-associated microbial communities from plants grown in Nebraska, USA.</title>
        <authorList>
            <person name="Schachtman D."/>
        </authorList>
    </citation>
    <scope>NUCLEOTIDE SEQUENCE [LARGE SCALE GENOMIC DNA]</scope>
    <source>
        <strain evidence="3 4">T529</strain>
    </source>
</reference>
<feature type="signal peptide" evidence="1">
    <location>
        <begin position="1"/>
        <end position="24"/>
    </location>
</feature>
<dbReference type="OrthoDB" id="311329at2"/>
<evidence type="ECO:0000313" key="3">
    <source>
        <dbReference type="EMBL" id="TWD78005.1"/>
    </source>
</evidence>
<protein>
    <submittedName>
        <fullName evidence="3">Alginate export protein</fullName>
    </submittedName>
</protein>
<organism evidence="3 4">
    <name type="scientific">Variovorax beijingensis</name>
    <dbReference type="NCBI Taxonomy" id="2496117"/>
    <lineage>
        <taxon>Bacteria</taxon>
        <taxon>Pseudomonadati</taxon>
        <taxon>Pseudomonadota</taxon>
        <taxon>Betaproteobacteria</taxon>
        <taxon>Burkholderiales</taxon>
        <taxon>Comamonadaceae</taxon>
        <taxon>Variovorax</taxon>
    </lineage>
</organism>
<evidence type="ECO:0000259" key="2">
    <source>
        <dbReference type="Pfam" id="PF13372"/>
    </source>
</evidence>
<comment type="caution">
    <text evidence="3">The sequence shown here is derived from an EMBL/GenBank/DDBJ whole genome shotgun (WGS) entry which is preliminary data.</text>
</comment>
<feature type="chain" id="PRO_5021896172" evidence="1">
    <location>
        <begin position="25"/>
        <end position="435"/>
    </location>
</feature>
<feature type="domain" description="Alginate export" evidence="2">
    <location>
        <begin position="254"/>
        <end position="374"/>
    </location>
</feature>
<sequence length="435" mass="47974">MRPIRSLPFISLTALCMLTPAAHGYELYAESETTLNAELKAGYGMFGTRRNYVGRPGGFRWQEGFAKYGLNGSTDRIGSGTLYGALSAISTATWGDGDPGGITTGREHRTRFEDAYVGWKSGDLLPALGKDGIDFSAGRQVVKAGSGFLVNDDGVNPGKGLADGRYDRGGAYYFGQRLAFARTAVLRLGGTEGLHGSAMWLKSNTRLQANTEIAVGTLDYTAPEGTVGFTFIRGLDVDERYAISPTRLERKGMKIYSIRADGNAGIPDADFAFEYAYQKKRSRNDNAWYAEAGYTFSDVAWQPSLSYRYTRYSKEFDSLFQGGFRGRYQGEVASNYAFSYNFNTRIHDVALTVRPLESLAATLMFFDFRTLADRSTLNLDARELALYLDWTITKNLTFSPIIGIYKPRKYEANGGNQSGSAKANPYLKLMVVASF</sequence>
<keyword evidence="1" id="KW-0732">Signal</keyword>
<name>A0A561BGK6_9BURK</name>
<dbReference type="EMBL" id="VIVL01000008">
    <property type="protein sequence ID" value="TWD78005.1"/>
    <property type="molecule type" value="Genomic_DNA"/>
</dbReference>
<proteinExistence type="predicted"/>
<evidence type="ECO:0000256" key="1">
    <source>
        <dbReference type="SAM" id="SignalP"/>
    </source>
</evidence>
<dbReference type="Proteomes" id="UP000319722">
    <property type="component" value="Unassembled WGS sequence"/>
</dbReference>
<gene>
    <name evidence="3" type="ORF">FB547_10860</name>
</gene>
<dbReference type="RefSeq" id="WP_145745785.1">
    <property type="nucleotide sequence ID" value="NZ_VIVL01000008.1"/>
</dbReference>
<dbReference type="Pfam" id="PF13372">
    <property type="entry name" value="Alginate_exp"/>
    <property type="match status" value="1"/>
</dbReference>
<evidence type="ECO:0000313" key="4">
    <source>
        <dbReference type="Proteomes" id="UP000319722"/>
    </source>
</evidence>
<accession>A0A561BGK6</accession>
<dbReference type="AlphaFoldDB" id="A0A561BGK6"/>
<dbReference type="InterPro" id="IPR025388">
    <property type="entry name" value="Alginate_export_dom"/>
</dbReference>